<evidence type="ECO:0000256" key="1">
    <source>
        <dbReference type="SAM" id="MobiDB-lite"/>
    </source>
</evidence>
<evidence type="ECO:0000313" key="3">
    <source>
        <dbReference type="EMBL" id="KAL2833857.1"/>
    </source>
</evidence>
<feature type="compositionally biased region" description="Low complexity" evidence="1">
    <location>
        <begin position="147"/>
        <end position="157"/>
    </location>
</feature>
<dbReference type="PANTHER" id="PTHR42678">
    <property type="entry name" value="AMIDASE"/>
    <property type="match status" value="1"/>
</dbReference>
<dbReference type="InterPro" id="IPR036928">
    <property type="entry name" value="AS_sf"/>
</dbReference>
<dbReference type="Pfam" id="PF01425">
    <property type="entry name" value="Amidase"/>
    <property type="match status" value="1"/>
</dbReference>
<sequence length="452" mass="48213">MQEPYRLTASQALQLIQANKLTVEAYAQSLLSRIESRDATVHAWAYLNRELVLEQARQLDKIPIEKRGPLHGIPIGIKDVIYTKDMPTQHNSPLFKDSHVSVDAASVAILRAAGALIFGKTTTTEFAATTIGSPTINPHSSPPSTPRTPGGSSSGSGAAVADYQVPLALGTQTGGSIIRPGSFNGVYAMKPTWGAISREGQKVYSLILDTVGFYARSVEDLGVLGGVLGLKDDDDDDGGVSDRKEAGVEGVAGLKFGIVKTCVWPRAEEGTVSAMQKAEEILKRHGAIVEEVDLPDEFDNMPDWHAKIMAAAGRTTFLAEYRIDKSQIHESLVGHVENVNGATRAEQLAAFDGIAILRPRIDEIAGRYAALVTPSIPGEAPLGIEGTGSAAFNSMWTALHTPVVNIPGFQGENGMPVGVSLVAPRFRDQHLLSVAKEVGDIFEKEGGWTSAL</sequence>
<reference evidence="3 4" key="1">
    <citation type="submission" date="2024-07" db="EMBL/GenBank/DDBJ databases">
        <title>Section-level genome sequencing and comparative genomics of Aspergillus sections Usti and Cavernicolus.</title>
        <authorList>
            <consortium name="Lawrence Berkeley National Laboratory"/>
            <person name="Nybo J.L."/>
            <person name="Vesth T.C."/>
            <person name="Theobald S."/>
            <person name="Frisvad J.C."/>
            <person name="Larsen T.O."/>
            <person name="Kjaerboelling I."/>
            <person name="Rothschild-Mancinelli K."/>
            <person name="Lyhne E.K."/>
            <person name="Kogle M.E."/>
            <person name="Barry K."/>
            <person name="Clum A."/>
            <person name="Na H."/>
            <person name="Ledsgaard L."/>
            <person name="Lin J."/>
            <person name="Lipzen A."/>
            <person name="Kuo A."/>
            <person name="Riley R."/>
            <person name="Mondo S."/>
            <person name="LaButti K."/>
            <person name="Haridas S."/>
            <person name="Pangalinan J."/>
            <person name="Salamov A.A."/>
            <person name="Simmons B.A."/>
            <person name="Magnuson J.K."/>
            <person name="Chen J."/>
            <person name="Drula E."/>
            <person name="Henrissat B."/>
            <person name="Wiebenga A."/>
            <person name="Lubbers R.J."/>
            <person name="Gomes A.C."/>
            <person name="Makela M.R."/>
            <person name="Stajich J."/>
            <person name="Grigoriev I.V."/>
            <person name="Mortensen U.H."/>
            <person name="De vries R.P."/>
            <person name="Baker S.E."/>
            <person name="Andersen M.R."/>
        </authorList>
    </citation>
    <scope>NUCLEOTIDE SEQUENCE [LARGE SCALE GENOMIC DNA]</scope>
    <source>
        <strain evidence="3 4">CBS 600.67</strain>
    </source>
</reference>
<feature type="region of interest" description="Disordered" evidence="1">
    <location>
        <begin position="131"/>
        <end position="157"/>
    </location>
</feature>
<accession>A0ABR4J1E4</accession>
<gene>
    <name evidence="3" type="ORF">BDW59DRAFT_179499</name>
</gene>
<dbReference type="InterPro" id="IPR023631">
    <property type="entry name" value="Amidase_dom"/>
</dbReference>
<dbReference type="EMBL" id="JBFXLS010000003">
    <property type="protein sequence ID" value="KAL2833857.1"/>
    <property type="molecule type" value="Genomic_DNA"/>
</dbReference>
<protein>
    <submittedName>
        <fullName evidence="3">Amidase signature domain-containing protein</fullName>
    </submittedName>
</protein>
<feature type="domain" description="Amidase" evidence="2">
    <location>
        <begin position="28"/>
        <end position="432"/>
    </location>
</feature>
<name>A0ABR4J1E4_9EURO</name>
<evidence type="ECO:0000259" key="2">
    <source>
        <dbReference type="Pfam" id="PF01425"/>
    </source>
</evidence>
<dbReference type="Proteomes" id="UP001610335">
    <property type="component" value="Unassembled WGS sequence"/>
</dbReference>
<organism evidence="3 4">
    <name type="scientific">Aspergillus cavernicola</name>
    <dbReference type="NCBI Taxonomy" id="176166"/>
    <lineage>
        <taxon>Eukaryota</taxon>
        <taxon>Fungi</taxon>
        <taxon>Dikarya</taxon>
        <taxon>Ascomycota</taxon>
        <taxon>Pezizomycotina</taxon>
        <taxon>Eurotiomycetes</taxon>
        <taxon>Eurotiomycetidae</taxon>
        <taxon>Eurotiales</taxon>
        <taxon>Aspergillaceae</taxon>
        <taxon>Aspergillus</taxon>
        <taxon>Aspergillus subgen. Nidulantes</taxon>
    </lineage>
</organism>
<dbReference type="Gene3D" id="3.90.1300.10">
    <property type="entry name" value="Amidase signature (AS) domain"/>
    <property type="match status" value="1"/>
</dbReference>
<dbReference type="SUPFAM" id="SSF75304">
    <property type="entry name" value="Amidase signature (AS) enzymes"/>
    <property type="match status" value="1"/>
</dbReference>
<proteinExistence type="predicted"/>
<evidence type="ECO:0000313" key="4">
    <source>
        <dbReference type="Proteomes" id="UP001610335"/>
    </source>
</evidence>
<dbReference type="PANTHER" id="PTHR42678:SF2">
    <property type="entry name" value="AMIDASE FAMILY PROTEIN (AFU_ORTHOLOGUE AFUA_6G14410)"/>
    <property type="match status" value="1"/>
</dbReference>
<comment type="caution">
    <text evidence="3">The sequence shown here is derived from an EMBL/GenBank/DDBJ whole genome shotgun (WGS) entry which is preliminary data.</text>
</comment>
<keyword evidence="4" id="KW-1185">Reference proteome</keyword>